<dbReference type="OrthoDB" id="9975373at2759"/>
<sequence length="377" mass="44243">MVKTSNTHIFLQEDANKLLHNKFIVIIGDSIQRGIYKDLVLLLQKNKYLRETDLRKKGEFSFIGDQLIEGGQKGVMTNGKNYREIRQYQTDYNLIRFYFVTRCYNTYIESILSDLTEDPKPDVVIMNSCLWDITRYGKASVEMYKENLDKLYQRFKECLPEECLVLWNATLPISKDAKGGFIIPEIKFMNSTLRLDILEANFYARQIIFSNGYDFLDLHYYLRIQLQRRVGDGIHWDMTAHRRITNLILTHLAEAWGENAPESVERMLPLLPPPVNRFNHSMGDNLSRRPPVAAVSPINFGVSRTLINESCRQRPIRDYNITRSVINNNNASGYQWQPYANDDYNPPNGMNRNRSRLRDQPYHTPFQFAQQPFMFNR</sequence>
<dbReference type="Gene3D" id="3.40.50.1110">
    <property type="entry name" value="SGNH hydrolase"/>
    <property type="match status" value="1"/>
</dbReference>
<protein>
    <submittedName>
        <fullName evidence="2">Uncharacterized protein</fullName>
    </submittedName>
</protein>
<comment type="similarity">
    <text evidence="1">Belongs to the PC-esterase family.</text>
</comment>
<dbReference type="EMBL" id="UYJE01007907">
    <property type="protein sequence ID" value="VDI59068.1"/>
    <property type="molecule type" value="Genomic_DNA"/>
</dbReference>
<keyword evidence="3" id="KW-1185">Reference proteome</keyword>
<dbReference type="Proteomes" id="UP000596742">
    <property type="component" value="Unassembled WGS sequence"/>
</dbReference>
<dbReference type="PANTHER" id="PTHR14469:SF0">
    <property type="entry name" value="FAMILY WITH SEQUENCE SIMILARITY 113"/>
    <property type="match status" value="1"/>
</dbReference>
<accession>A0A8B6G5M4</accession>
<dbReference type="AlphaFoldDB" id="A0A8B6G5M4"/>
<dbReference type="SUPFAM" id="SSF52266">
    <property type="entry name" value="SGNH hydrolase"/>
    <property type="match status" value="1"/>
</dbReference>
<gene>
    <name evidence="2" type="ORF">MGAL_10B000962</name>
</gene>
<evidence type="ECO:0000256" key="1">
    <source>
        <dbReference type="ARBA" id="ARBA00037957"/>
    </source>
</evidence>
<reference evidence="2" key="1">
    <citation type="submission" date="2018-11" db="EMBL/GenBank/DDBJ databases">
        <authorList>
            <person name="Alioto T."/>
            <person name="Alioto T."/>
        </authorList>
    </citation>
    <scope>NUCLEOTIDE SEQUENCE</scope>
</reference>
<comment type="caution">
    <text evidence="2">The sequence shown here is derived from an EMBL/GenBank/DDBJ whole genome shotgun (WGS) entry which is preliminary data.</text>
</comment>
<proteinExistence type="inferred from homology"/>
<evidence type="ECO:0000313" key="2">
    <source>
        <dbReference type="EMBL" id="VDI59068.1"/>
    </source>
</evidence>
<evidence type="ECO:0000313" key="3">
    <source>
        <dbReference type="Proteomes" id="UP000596742"/>
    </source>
</evidence>
<dbReference type="InterPro" id="IPR036514">
    <property type="entry name" value="SGNH_hydro_sf"/>
</dbReference>
<name>A0A8B6G5M4_MYTGA</name>
<dbReference type="PANTHER" id="PTHR14469">
    <property type="entry name" value="SARCOMA ANTIGEN NY-SAR-23"/>
    <property type="match status" value="1"/>
</dbReference>
<organism evidence="2 3">
    <name type="scientific">Mytilus galloprovincialis</name>
    <name type="common">Mediterranean mussel</name>
    <dbReference type="NCBI Taxonomy" id="29158"/>
    <lineage>
        <taxon>Eukaryota</taxon>
        <taxon>Metazoa</taxon>
        <taxon>Spiralia</taxon>
        <taxon>Lophotrochozoa</taxon>
        <taxon>Mollusca</taxon>
        <taxon>Bivalvia</taxon>
        <taxon>Autobranchia</taxon>
        <taxon>Pteriomorphia</taxon>
        <taxon>Mytilida</taxon>
        <taxon>Mytiloidea</taxon>
        <taxon>Mytilidae</taxon>
        <taxon>Mytilinae</taxon>
        <taxon>Mytilus</taxon>
    </lineage>
</organism>